<dbReference type="Proteomes" id="UP001642409">
    <property type="component" value="Unassembled WGS sequence"/>
</dbReference>
<gene>
    <name evidence="2" type="ORF">HINF_LOCUS1966</name>
    <name evidence="3" type="ORF">HINF_LOCUS64974</name>
</gene>
<reference evidence="2" key="1">
    <citation type="submission" date="2023-06" db="EMBL/GenBank/DDBJ databases">
        <authorList>
            <person name="Kurt Z."/>
        </authorList>
    </citation>
    <scope>NUCLEOTIDE SEQUENCE</scope>
</reference>
<organism evidence="2">
    <name type="scientific">Hexamita inflata</name>
    <dbReference type="NCBI Taxonomy" id="28002"/>
    <lineage>
        <taxon>Eukaryota</taxon>
        <taxon>Metamonada</taxon>
        <taxon>Diplomonadida</taxon>
        <taxon>Hexamitidae</taxon>
        <taxon>Hexamitinae</taxon>
        <taxon>Hexamita</taxon>
    </lineage>
</organism>
<evidence type="ECO:0000256" key="1">
    <source>
        <dbReference type="SAM" id="Phobius"/>
    </source>
</evidence>
<name>A0AA86TD65_9EUKA</name>
<keyword evidence="1" id="KW-0812">Transmembrane</keyword>
<feature type="transmembrane region" description="Helical" evidence="1">
    <location>
        <begin position="687"/>
        <end position="706"/>
    </location>
</feature>
<keyword evidence="1" id="KW-0472">Membrane</keyword>
<evidence type="ECO:0000313" key="3">
    <source>
        <dbReference type="EMBL" id="CAL6089734.1"/>
    </source>
</evidence>
<dbReference type="AlphaFoldDB" id="A0AA86TD65"/>
<sequence>MIFIKSIYIDSIYVGSLYKTVDYTQYLTFSMFGVDKVSRTTILDTKTQRTLVDLFAQYSSAVFYIDGNLSSFFTYQPIVFNQLDINAKYSDFVQVTKQQIFNIIDSEIFMVTDSVKYQKQFKFKEYTSINVLSSTFLGLMQWIPSKNCAITSQQYIEYFDLFNNYKSETQINYSNLRSTASPSHISILQQCKYKQECVDDSSKFLNYQFLMKETFSIDKPNYKCQIHKYAAFNLHFHYETMLKQYQNIKHSGNISYFISQVEQFIYLISIDKLIAAFQLPLINLIMQNSYLSTQIYDDYKYLYQLKKVVDNQIIDIMFDETISDETIVVMPIIVLDIYYRLNDILTFTPLTNNFKQVLQNYDVSEIVLSSINIDNSASQYRFLFDNQYDQHLANSNYDQFQKIVAQERINFYKYAMEVYQLHYFSFSTGDNWELIMREQLKAQPSALTEKFRVGQIQGKLSVTKALTIQSKTIDNQTTVCGFLTVVLNYPFKFPADEPYTLFDSNMRYIAGLDDEKYQNGIKQILFQFNYIKVISVNSTIGNIQNVFEFNNDFWNEAFDESKQQSYTLIINNNKSTFQNLILESDYNKSEIHQRSVIFNANCDYFVSGQIVVKQLGAIDGLLIIYKDIILSNYSKEFKVVIANSIADVSNYYGNLNQRQQSTTFSTKYQFNNYNNSVMENYISTQEITVILYLMCIPIILLIILLFSKVTIQNQSFDYYESEDEKQLSISIEHKQNNQRSIQNQINILHNAKQEVLYYTENFLEFLSQQQMIKLIFTNDLQKYQFLQNGVIHEHIYQYMKKQSDINEQPNMFSFYILVSSQQYSIIMNGILRNKSWISNQYIKFLGSLQVRYNTNSNVSVLNSRNSRHTSRIQSRIMSSSNLLQIQNSKDQELNVEIYISKVFDDSNIFIDRNLNTPCKVSIFKFRSTLVNTLFDLLEQSKIIVK</sequence>
<accession>A0AA86TD65</accession>
<evidence type="ECO:0000313" key="2">
    <source>
        <dbReference type="EMBL" id="CAI9914321.1"/>
    </source>
</evidence>
<protein>
    <recommendedName>
        <fullName evidence="5">Transmembrane protein</fullName>
    </recommendedName>
</protein>
<keyword evidence="1" id="KW-1133">Transmembrane helix</keyword>
<proteinExistence type="predicted"/>
<evidence type="ECO:0000313" key="4">
    <source>
        <dbReference type="Proteomes" id="UP001642409"/>
    </source>
</evidence>
<dbReference type="EMBL" id="CAXDID020000421">
    <property type="protein sequence ID" value="CAL6089734.1"/>
    <property type="molecule type" value="Genomic_DNA"/>
</dbReference>
<comment type="caution">
    <text evidence="2">The sequence shown here is derived from an EMBL/GenBank/DDBJ whole genome shotgun (WGS) entry which is preliminary data.</text>
</comment>
<dbReference type="EMBL" id="CATOUU010000047">
    <property type="protein sequence ID" value="CAI9914321.1"/>
    <property type="molecule type" value="Genomic_DNA"/>
</dbReference>
<keyword evidence="4" id="KW-1185">Reference proteome</keyword>
<reference evidence="3 4" key="2">
    <citation type="submission" date="2024-07" db="EMBL/GenBank/DDBJ databases">
        <authorList>
            <person name="Akdeniz Z."/>
        </authorList>
    </citation>
    <scope>NUCLEOTIDE SEQUENCE [LARGE SCALE GENOMIC DNA]</scope>
</reference>
<evidence type="ECO:0008006" key="5">
    <source>
        <dbReference type="Google" id="ProtNLM"/>
    </source>
</evidence>